<feature type="compositionally biased region" description="Basic residues" evidence="1">
    <location>
        <begin position="26"/>
        <end position="43"/>
    </location>
</feature>
<dbReference type="EMBL" id="QWEA01001054">
    <property type="protein sequence ID" value="RIJ07195.1"/>
    <property type="molecule type" value="Genomic_DNA"/>
</dbReference>
<gene>
    <name evidence="2" type="ORF">DZF93_16650</name>
</gene>
<sequence length="79" mass="9146">MTIRLRPAARGRARPTLDGRSPVRGNPRRRGGRRHDRDRHRIRIPGARTGIASPRRPPARRRDRPGPRPLRARRVARRG</sequence>
<name>A0A399PLX0_9MICO</name>
<evidence type="ECO:0000313" key="2">
    <source>
        <dbReference type="EMBL" id="RIJ07195.1"/>
    </source>
</evidence>
<reference evidence="2 3" key="1">
    <citation type="submission" date="2018-08" db="EMBL/GenBank/DDBJ databases">
        <title>Genome Sequence of Clavibacter michiganensis Subspecies type strains, and the Atypical Peach-Colored Strains Isolated from Tomato.</title>
        <authorList>
            <person name="Osdaghi E."/>
            <person name="Portier P."/>
            <person name="Briand M."/>
            <person name="Jacques M.-A."/>
        </authorList>
    </citation>
    <scope>NUCLEOTIDE SEQUENCE [LARGE SCALE GENOMIC DNA]</scope>
    <source>
        <strain evidence="2 3">CFBP 6488</strain>
    </source>
</reference>
<evidence type="ECO:0000313" key="3">
    <source>
        <dbReference type="Proteomes" id="UP000266634"/>
    </source>
</evidence>
<proteinExistence type="predicted"/>
<dbReference type="Proteomes" id="UP000266634">
    <property type="component" value="Unassembled WGS sequence"/>
</dbReference>
<protein>
    <submittedName>
        <fullName evidence="2">Uncharacterized protein</fullName>
    </submittedName>
</protein>
<dbReference type="AlphaFoldDB" id="A0A399PLX0"/>
<feature type="region of interest" description="Disordered" evidence="1">
    <location>
        <begin position="1"/>
        <end position="79"/>
    </location>
</feature>
<feature type="non-terminal residue" evidence="2">
    <location>
        <position position="79"/>
    </location>
</feature>
<feature type="compositionally biased region" description="Basic residues" evidence="1">
    <location>
        <begin position="70"/>
        <end position="79"/>
    </location>
</feature>
<comment type="caution">
    <text evidence="2">The sequence shown here is derived from an EMBL/GenBank/DDBJ whole genome shotgun (WGS) entry which is preliminary data.</text>
</comment>
<evidence type="ECO:0000256" key="1">
    <source>
        <dbReference type="SAM" id="MobiDB-lite"/>
    </source>
</evidence>
<organism evidence="2 3">
    <name type="scientific">Clavibacter michiganensis subsp. insidiosus</name>
    <dbReference type="NCBI Taxonomy" id="33014"/>
    <lineage>
        <taxon>Bacteria</taxon>
        <taxon>Bacillati</taxon>
        <taxon>Actinomycetota</taxon>
        <taxon>Actinomycetes</taxon>
        <taxon>Micrococcales</taxon>
        <taxon>Microbacteriaceae</taxon>
        <taxon>Clavibacter</taxon>
    </lineage>
</organism>
<accession>A0A399PLX0</accession>